<comment type="caution">
    <text evidence="14">The sequence shown here is derived from an EMBL/GenBank/DDBJ whole genome shotgun (WGS) entry which is preliminary data.</text>
</comment>
<dbReference type="AlphaFoldDB" id="A0AAV8TX37"/>
<dbReference type="Proteomes" id="UP001159364">
    <property type="component" value="Linkage Group LG03"/>
</dbReference>
<dbReference type="Pfam" id="PF02705">
    <property type="entry name" value="K_trans"/>
    <property type="match status" value="1"/>
</dbReference>
<accession>A0AAV8TX37</accession>
<evidence type="ECO:0000256" key="8">
    <source>
        <dbReference type="ARBA" id="ARBA00023065"/>
    </source>
</evidence>
<feature type="transmembrane region" description="Helical" evidence="10">
    <location>
        <begin position="358"/>
        <end position="379"/>
    </location>
</feature>
<dbReference type="NCBIfam" id="TIGR00794">
    <property type="entry name" value="kup"/>
    <property type="match status" value="1"/>
</dbReference>
<dbReference type="PANTHER" id="PTHR30540">
    <property type="entry name" value="OSMOTIC STRESS POTASSIUM TRANSPORTER"/>
    <property type="match status" value="1"/>
</dbReference>
<feature type="region of interest" description="Disordered" evidence="11">
    <location>
        <begin position="1"/>
        <end position="20"/>
    </location>
</feature>
<keyword evidence="9 10" id="KW-0472">Membrane</keyword>
<evidence type="ECO:0000256" key="10">
    <source>
        <dbReference type="RuleBase" id="RU321113"/>
    </source>
</evidence>
<name>A0AAV8TX37_9ROSI</name>
<evidence type="ECO:0000259" key="12">
    <source>
        <dbReference type="Pfam" id="PF02705"/>
    </source>
</evidence>
<keyword evidence="6 10" id="KW-0630">Potassium</keyword>
<dbReference type="GO" id="GO:0005886">
    <property type="term" value="C:plasma membrane"/>
    <property type="evidence" value="ECO:0007669"/>
    <property type="project" value="UniProtKB-SubCell"/>
</dbReference>
<evidence type="ECO:0000256" key="5">
    <source>
        <dbReference type="ARBA" id="ARBA00022692"/>
    </source>
</evidence>
<feature type="domain" description="K+ potassium transporter integral membrane" evidence="12">
    <location>
        <begin position="57"/>
        <end position="536"/>
    </location>
</feature>
<feature type="transmembrane region" description="Helical" evidence="10">
    <location>
        <begin position="497"/>
        <end position="518"/>
    </location>
</feature>
<evidence type="ECO:0000256" key="4">
    <source>
        <dbReference type="ARBA" id="ARBA00022538"/>
    </source>
</evidence>
<comment type="function">
    <text evidence="10">Potassium transporter.</text>
</comment>
<feature type="transmembrane region" description="Helical" evidence="10">
    <location>
        <begin position="181"/>
        <end position="210"/>
    </location>
</feature>
<evidence type="ECO:0000256" key="2">
    <source>
        <dbReference type="ARBA" id="ARBA00008440"/>
    </source>
</evidence>
<dbReference type="Pfam" id="PF22776">
    <property type="entry name" value="K_trans_C"/>
    <property type="match status" value="1"/>
</dbReference>
<dbReference type="InterPro" id="IPR003855">
    <property type="entry name" value="K+_transporter"/>
</dbReference>
<evidence type="ECO:0000256" key="9">
    <source>
        <dbReference type="ARBA" id="ARBA00023136"/>
    </source>
</evidence>
<evidence type="ECO:0000256" key="11">
    <source>
        <dbReference type="SAM" id="MobiDB-lite"/>
    </source>
</evidence>
<keyword evidence="8 10" id="KW-0406">Ion transport</keyword>
<evidence type="ECO:0000256" key="3">
    <source>
        <dbReference type="ARBA" id="ARBA00022448"/>
    </source>
</evidence>
<organism evidence="14 15">
    <name type="scientific">Erythroxylum novogranatense</name>
    <dbReference type="NCBI Taxonomy" id="1862640"/>
    <lineage>
        <taxon>Eukaryota</taxon>
        <taxon>Viridiplantae</taxon>
        <taxon>Streptophyta</taxon>
        <taxon>Embryophyta</taxon>
        <taxon>Tracheophyta</taxon>
        <taxon>Spermatophyta</taxon>
        <taxon>Magnoliopsida</taxon>
        <taxon>eudicotyledons</taxon>
        <taxon>Gunneridae</taxon>
        <taxon>Pentapetalae</taxon>
        <taxon>rosids</taxon>
        <taxon>fabids</taxon>
        <taxon>Malpighiales</taxon>
        <taxon>Erythroxylaceae</taxon>
        <taxon>Erythroxylum</taxon>
    </lineage>
</organism>
<feature type="transmembrane region" description="Helical" evidence="10">
    <location>
        <begin position="411"/>
        <end position="431"/>
    </location>
</feature>
<keyword evidence="4 10" id="KW-0633">Potassium transport</keyword>
<dbReference type="InterPro" id="IPR053951">
    <property type="entry name" value="K_trans_N"/>
</dbReference>
<feature type="transmembrane region" description="Helical" evidence="10">
    <location>
        <begin position="471"/>
        <end position="491"/>
    </location>
</feature>
<keyword evidence="5 10" id="KW-0812">Transmembrane</keyword>
<feature type="transmembrane region" description="Helical" evidence="10">
    <location>
        <begin position="97"/>
        <end position="117"/>
    </location>
</feature>
<evidence type="ECO:0000259" key="13">
    <source>
        <dbReference type="Pfam" id="PF22776"/>
    </source>
</evidence>
<evidence type="ECO:0000256" key="6">
    <source>
        <dbReference type="ARBA" id="ARBA00022958"/>
    </source>
</evidence>
<feature type="transmembrane region" description="Helical" evidence="10">
    <location>
        <begin position="443"/>
        <end position="464"/>
    </location>
</feature>
<evidence type="ECO:0000313" key="14">
    <source>
        <dbReference type="EMBL" id="KAJ8770614.1"/>
    </source>
</evidence>
<evidence type="ECO:0000256" key="7">
    <source>
        <dbReference type="ARBA" id="ARBA00022989"/>
    </source>
</evidence>
<keyword evidence="7 10" id="KW-1133">Transmembrane helix</keyword>
<evidence type="ECO:0000256" key="1">
    <source>
        <dbReference type="ARBA" id="ARBA00004651"/>
    </source>
</evidence>
<feature type="compositionally biased region" description="Polar residues" evidence="11">
    <location>
        <begin position="1"/>
        <end position="11"/>
    </location>
</feature>
<dbReference type="PANTHER" id="PTHR30540:SF117">
    <property type="entry name" value="POTASSIUM TRANSPORTER"/>
    <property type="match status" value="1"/>
</dbReference>
<evidence type="ECO:0000313" key="15">
    <source>
        <dbReference type="Proteomes" id="UP001159364"/>
    </source>
</evidence>
<reference evidence="14 15" key="1">
    <citation type="submission" date="2021-09" db="EMBL/GenBank/DDBJ databases">
        <title>Genomic insights and catalytic innovation underlie evolution of tropane alkaloids biosynthesis.</title>
        <authorList>
            <person name="Wang Y.-J."/>
            <person name="Tian T."/>
            <person name="Huang J.-P."/>
            <person name="Huang S.-X."/>
        </authorList>
    </citation>
    <scope>NUCLEOTIDE SEQUENCE [LARGE SCALE GENOMIC DNA]</scope>
    <source>
        <strain evidence="14">KIB-2018</strain>
        <tissue evidence="14">Leaf</tissue>
    </source>
</reference>
<proteinExistence type="inferred from homology"/>
<dbReference type="InterPro" id="IPR053952">
    <property type="entry name" value="K_trans_C"/>
</dbReference>
<protein>
    <recommendedName>
        <fullName evidence="10">Potassium transporter</fullName>
    </recommendedName>
</protein>
<comment type="similarity">
    <text evidence="2 10">Belongs to the HAK/KUP transporter (TC 2.A.72.3) family.</text>
</comment>
<keyword evidence="15" id="KW-1185">Reference proteome</keyword>
<comment type="caution">
    <text evidence="10">Lacks conserved residue(s) required for the propagation of feature annotation.</text>
</comment>
<dbReference type="EMBL" id="JAIWQS010000003">
    <property type="protein sequence ID" value="KAJ8770614.1"/>
    <property type="molecule type" value="Genomic_DNA"/>
</dbReference>
<gene>
    <name evidence="14" type="ORF">K2173_021261</name>
</gene>
<feature type="domain" description="K+ potassium transporter C-terminal" evidence="13">
    <location>
        <begin position="549"/>
        <end position="704"/>
    </location>
</feature>
<keyword evidence="3" id="KW-0813">Transport</keyword>
<dbReference type="GO" id="GO:0015079">
    <property type="term" value="F:potassium ion transmembrane transporter activity"/>
    <property type="evidence" value="ECO:0007669"/>
    <property type="project" value="UniProtKB-UniRule"/>
</dbReference>
<feature type="transmembrane region" description="Helical" evidence="10">
    <location>
        <begin position="281"/>
        <end position="301"/>
    </location>
</feature>
<sequence>MDQPRVETSPQEEAEPRQEDFRNDLFDLEMNGSRGSFKRPVLHSSLPVPDWGTVMKLAFQCIGVAFGDLGTSPLYTMPGVFSGGVKHRDDVLGAMSLIFYCIVLISLIKYVIIVLSANDNGEGGTFALYSLICRYAKVNLIPNHQAEDRKLSNYNLEMPSRRNKMASAVRSKLENSYVLRYLLLVMAMTGVSMLIGDGIFTPCISVLSAVGGIKQVSSSLTDTWRFGTDKVGYTFAPILLLWFIFIACVGFFNILHHDPGIIKAVNPYYILTYFLRSKKDAWVSLGGVILCLTGTYIYIHVSEALFADLGHFYIRSIQISTCSVLLPSVLLNYFGQCAYLRNHGEDALNSFYSSVPKILYWPLFVVAVLAAIIASQSLISASFSIVKQAVALGCFPRVKVVHTSSKYEGQVYVPEINTLLMLICVAVTLGFKDTLQMGNAYGMSVACVFCITSLFLVLVMVMIWKTHPILIILYVLTIGSIEFVILSSVFYKFVDGGYLPLLIALIMGATMLTWHYGYRKKYTYEFKNKVATEKLTDIIFDQRIHRIQGVGLFYTHLVDGIAPIFTHYVSNVPALHSVLVFLTIKAVPISRLIFRCIVRYGYHDSRKEQSSFEETLMNELNKFILHDDGEEAEREVELIDNALRYGGVVYLMGEGEILCSKGSFWMKKLVVDYFYKWLTRNVREPDEIFMIPRKRLLKVGMTYEV</sequence>
<feature type="transmembrane region" description="Helical" evidence="10">
    <location>
        <begin position="231"/>
        <end position="255"/>
    </location>
</feature>
<comment type="subcellular location">
    <subcellularLocation>
        <location evidence="1">Cell membrane</location>
        <topology evidence="1">Multi-pass membrane protein</topology>
    </subcellularLocation>
    <subcellularLocation>
        <location evidence="10">Membrane</location>
        <topology evidence="10">Multi-pass membrane protein</topology>
    </subcellularLocation>
</comment>